<organism evidence="1 2">
    <name type="scientific">Brassica cretica</name>
    <name type="common">Mustard</name>
    <dbReference type="NCBI Taxonomy" id="69181"/>
    <lineage>
        <taxon>Eukaryota</taxon>
        <taxon>Viridiplantae</taxon>
        <taxon>Streptophyta</taxon>
        <taxon>Embryophyta</taxon>
        <taxon>Tracheophyta</taxon>
        <taxon>Spermatophyta</taxon>
        <taxon>Magnoliopsida</taxon>
        <taxon>eudicotyledons</taxon>
        <taxon>Gunneridae</taxon>
        <taxon>Pentapetalae</taxon>
        <taxon>rosids</taxon>
        <taxon>malvids</taxon>
        <taxon>Brassicales</taxon>
        <taxon>Brassicaceae</taxon>
        <taxon>Brassiceae</taxon>
        <taxon>Brassica</taxon>
    </lineage>
</organism>
<dbReference type="Proteomes" id="UP000266723">
    <property type="component" value="Unassembled WGS sequence"/>
</dbReference>
<evidence type="ECO:0000313" key="1">
    <source>
        <dbReference type="EMBL" id="KAF3562283.1"/>
    </source>
</evidence>
<accession>A0ABQ7CQK8</accession>
<proteinExistence type="predicted"/>
<gene>
    <name evidence="1" type="ORF">DY000_02015927</name>
</gene>
<evidence type="ECO:0000313" key="2">
    <source>
        <dbReference type="Proteomes" id="UP000266723"/>
    </source>
</evidence>
<protein>
    <submittedName>
        <fullName evidence="1">Uncharacterized protein</fullName>
    </submittedName>
</protein>
<dbReference type="EMBL" id="QGKV02000759">
    <property type="protein sequence ID" value="KAF3562283.1"/>
    <property type="molecule type" value="Genomic_DNA"/>
</dbReference>
<name>A0ABQ7CQK8_BRACR</name>
<reference evidence="1 2" key="1">
    <citation type="journal article" date="2020" name="BMC Genomics">
        <title>Intraspecific diversification of the crop wild relative Brassica cretica Lam. using demographic model selection.</title>
        <authorList>
            <person name="Kioukis A."/>
            <person name="Michalopoulou V.A."/>
            <person name="Briers L."/>
            <person name="Pirintsos S."/>
            <person name="Studholme D.J."/>
            <person name="Pavlidis P."/>
            <person name="Sarris P.F."/>
        </authorList>
    </citation>
    <scope>NUCLEOTIDE SEQUENCE [LARGE SCALE GENOMIC DNA]</scope>
    <source>
        <strain evidence="2">cv. PFS-1207/04</strain>
    </source>
</reference>
<sequence length="198" mass="21875">MSASRYRTKGVIQVSLGMAIGRQPAGLARTRPMRGGFGYRYCRPICERVSWVKSHAGWAFAVWVIAGLAGQTKLAPLPLLLCLHLKKKERDKMAIHVRCSHDSIDEHQRSTTTNRFLFSSTEATTGASLRLLSTTITSLLGDPATETSLLPRASTGASLRLLTTTITFFLEIPPPELLSFLEPPPELLFFLDLQKIPP</sequence>
<keyword evidence="2" id="KW-1185">Reference proteome</keyword>
<comment type="caution">
    <text evidence="1">The sequence shown here is derived from an EMBL/GenBank/DDBJ whole genome shotgun (WGS) entry which is preliminary data.</text>
</comment>